<dbReference type="PANTHER" id="PTHR41339:SF1">
    <property type="entry name" value="SECRETED PROTEIN"/>
    <property type="match status" value="1"/>
</dbReference>
<organism evidence="2 3">
    <name type="scientific">Spirosoma foliorum</name>
    <dbReference type="NCBI Taxonomy" id="2710596"/>
    <lineage>
        <taxon>Bacteria</taxon>
        <taxon>Pseudomonadati</taxon>
        <taxon>Bacteroidota</taxon>
        <taxon>Cytophagia</taxon>
        <taxon>Cytophagales</taxon>
        <taxon>Cytophagaceae</taxon>
        <taxon>Spirosoma</taxon>
    </lineage>
</organism>
<dbReference type="InterPro" id="IPR002909">
    <property type="entry name" value="IPT_dom"/>
</dbReference>
<dbReference type="InterPro" id="IPR013783">
    <property type="entry name" value="Ig-like_fold"/>
</dbReference>
<dbReference type="Proteomes" id="UP000515369">
    <property type="component" value="Chromosome"/>
</dbReference>
<evidence type="ECO:0000259" key="1">
    <source>
        <dbReference type="Pfam" id="PF01833"/>
    </source>
</evidence>
<proteinExistence type="predicted"/>
<protein>
    <submittedName>
        <fullName evidence="2">IPT/TIG domain-containing protein</fullName>
    </submittedName>
</protein>
<gene>
    <name evidence="2" type="ORF">H3H32_03410</name>
</gene>
<name>A0A7G5GYS6_9BACT</name>
<dbReference type="InterPro" id="IPR014756">
    <property type="entry name" value="Ig_E-set"/>
</dbReference>
<dbReference type="Pfam" id="PF01833">
    <property type="entry name" value="TIG"/>
    <property type="match status" value="1"/>
</dbReference>
<dbReference type="RefSeq" id="WP_182461274.1">
    <property type="nucleotide sequence ID" value="NZ_CP059732.1"/>
</dbReference>
<dbReference type="PANTHER" id="PTHR41339">
    <property type="entry name" value="LIPL48"/>
    <property type="match status" value="1"/>
</dbReference>
<dbReference type="KEGG" id="sfol:H3H32_03410"/>
<dbReference type="PROSITE" id="PS51257">
    <property type="entry name" value="PROKAR_LIPOPROTEIN"/>
    <property type="match status" value="1"/>
</dbReference>
<reference evidence="2 3" key="1">
    <citation type="submission" date="2020-07" db="EMBL/GenBank/DDBJ databases">
        <title>Spirosoma foliorum sp. nov., isolated from the leaves on the Nejang mountain Korea, Republic of.</title>
        <authorList>
            <person name="Ho H."/>
            <person name="Lee Y.-J."/>
            <person name="Nurcahyanto D.-A."/>
            <person name="Kim S.-G."/>
        </authorList>
    </citation>
    <scope>NUCLEOTIDE SEQUENCE [LARGE SCALE GENOMIC DNA]</scope>
    <source>
        <strain evidence="2 3">PL0136</strain>
    </source>
</reference>
<feature type="domain" description="IPT/TIG" evidence="1">
    <location>
        <begin position="42"/>
        <end position="119"/>
    </location>
</feature>
<accession>A0A7G5GYS6</accession>
<dbReference type="Gene3D" id="2.60.40.10">
    <property type="entry name" value="Immunoglobulins"/>
    <property type="match status" value="1"/>
</dbReference>
<sequence length="567" mass="58772">MPTVKHIISSLLLLLGLAVVIVACKKSPDDPAPVVKPTPTTTITSIDPATAPVGSTIAINGTNFNTTPGSNTIVIGGVVATVVSATDTRLVVVVPAGATSGPISVTANGQTAQASTTFTVATPALKPVKEVSGTTFANLSWKKDTIYLLRGLVYIPADYTLTIEAGTVIRGAGPERDPTGTNHAGALIVERRGKVIAQGTASQPIVFTSAKAVGQRNYGDWGGVVLIGKAPINQLGTTPVPNGVRGTVETYGEPLDNSGTLQYVRIEYAGATQPTTPVTRLSGLSLLGVGSGTTIDHVQISYSGGDGFSWFGGSVNLKNLFAYRSFDDDWSVDWGYVGNVQFGVALRDPDVADQSGSNGFEVENYSPTETTDVTAVTLVNGLTQAAPVFANMSNFAFNTTPTTTNTAKGTGAYQSGIYLRRNSAISIYNSVVYGYPVGVTLNGSGTGLTSGTIDLKGVVLANVLTPIAGTGSISTDQASAYFTAAERSNQIVQASNLASLLINGANFTLTAPNFLPQALSPLLGSGTSGGKLINSFFTQVAYRGAFGSDNWISGWTNVDPQNKDYDR</sequence>
<keyword evidence="3" id="KW-1185">Reference proteome</keyword>
<dbReference type="AlphaFoldDB" id="A0A7G5GYS6"/>
<dbReference type="SUPFAM" id="SSF81296">
    <property type="entry name" value="E set domains"/>
    <property type="match status" value="1"/>
</dbReference>
<dbReference type="EMBL" id="CP059732">
    <property type="protein sequence ID" value="QMW04018.1"/>
    <property type="molecule type" value="Genomic_DNA"/>
</dbReference>
<evidence type="ECO:0000313" key="2">
    <source>
        <dbReference type="EMBL" id="QMW04018.1"/>
    </source>
</evidence>
<evidence type="ECO:0000313" key="3">
    <source>
        <dbReference type="Proteomes" id="UP000515369"/>
    </source>
</evidence>